<feature type="transmembrane region" description="Helical" evidence="1">
    <location>
        <begin position="808"/>
        <end position="828"/>
    </location>
</feature>
<feature type="transmembrane region" description="Helical" evidence="1">
    <location>
        <begin position="389"/>
        <end position="408"/>
    </location>
</feature>
<feature type="transmembrane region" description="Helical" evidence="1">
    <location>
        <begin position="321"/>
        <end position="339"/>
    </location>
</feature>
<dbReference type="Proteomes" id="UP001219901">
    <property type="component" value="Chromosome"/>
</dbReference>
<accession>A0AAJ5ZCK8</accession>
<organism evidence="3 4">
    <name type="scientific">Candidatus Lucifugimonas marina</name>
    <dbReference type="NCBI Taxonomy" id="3038979"/>
    <lineage>
        <taxon>Bacteria</taxon>
        <taxon>Bacillati</taxon>
        <taxon>Chloroflexota</taxon>
        <taxon>Dehalococcoidia</taxon>
        <taxon>SAR202 cluster</taxon>
        <taxon>Candidatus Lucifugimonadales</taxon>
        <taxon>Candidatus Lucifugimonadaceae</taxon>
        <taxon>Candidatus Lucifugimonas</taxon>
    </lineage>
</organism>
<evidence type="ECO:0000313" key="4">
    <source>
        <dbReference type="Proteomes" id="UP001219901"/>
    </source>
</evidence>
<feature type="domain" description="Membrane protein 6-pyruvoyl-tetrahydropterin synthase-related" evidence="2">
    <location>
        <begin position="82"/>
        <end position="428"/>
    </location>
</feature>
<evidence type="ECO:0000259" key="2">
    <source>
        <dbReference type="Pfam" id="PF10131"/>
    </source>
</evidence>
<proteinExistence type="predicted"/>
<evidence type="ECO:0000256" key="1">
    <source>
        <dbReference type="SAM" id="Phobius"/>
    </source>
</evidence>
<dbReference type="Pfam" id="PF10131">
    <property type="entry name" value="PTPS_related"/>
    <property type="match status" value="1"/>
</dbReference>
<name>A0AAJ5ZCK8_9CHLR</name>
<evidence type="ECO:0000313" key="3">
    <source>
        <dbReference type="EMBL" id="WFG38788.1"/>
    </source>
</evidence>
<keyword evidence="1" id="KW-0812">Transmembrane</keyword>
<reference evidence="3 4" key="1">
    <citation type="submission" date="2019-11" db="EMBL/GenBank/DDBJ databases">
        <authorList>
            <person name="Cho J.-C."/>
        </authorList>
    </citation>
    <scope>NUCLEOTIDE SEQUENCE [LARGE SCALE GENOMIC DNA]</scope>
    <source>
        <strain evidence="3 4">JH1073</strain>
    </source>
</reference>
<feature type="transmembrane region" description="Helical" evidence="1">
    <location>
        <begin position="359"/>
        <end position="377"/>
    </location>
</feature>
<keyword evidence="1" id="KW-0472">Membrane</keyword>
<dbReference type="AlphaFoldDB" id="A0AAJ5ZCK8"/>
<keyword evidence="1" id="KW-1133">Transmembrane helix</keyword>
<gene>
    <name evidence="3" type="ORF">GKO48_03905</name>
</gene>
<keyword evidence="4" id="KW-1185">Reference proteome</keyword>
<protein>
    <recommendedName>
        <fullName evidence="2">Membrane protein 6-pyruvoyl-tetrahydropterin synthase-related domain-containing protein</fullName>
    </recommendedName>
</protein>
<feature type="transmembrane region" description="Helical" evidence="1">
    <location>
        <begin position="85"/>
        <end position="109"/>
    </location>
</feature>
<feature type="transmembrane region" description="Helical" evidence="1">
    <location>
        <begin position="223"/>
        <end position="244"/>
    </location>
</feature>
<dbReference type="InterPro" id="IPR018776">
    <property type="entry name" value="Membrane_prot_PTPS-rel_domain"/>
</dbReference>
<sequence>MKFRREWLLSNLAIPFLLLLILFFVLGDIVGKPNRLPGTDSYWHVTLIDEAYDRFTAGESIGPIAESINAGYPFIFDTDSSYPQFAYMTSLIVSILTGNAGITFGLMMFMASAISQLTFYFGFRSRFGHIGTAIGAIAFAYAPFTLTNIAPQGRFPALLAVATLPAVMAGLLFVMDRPSRSRWILTTLAVGSAVAFHAMVFYIAAIPIALMAGLYALVNRISVSRIMLAASTTVAGVLIVWIFLPDAIADFTLRGGVAGLTAEAEGPGVRASTGAANKILPFSIRWNSFDVSLRLSNENYAGIGIVVASAIAATLSNSRKVLIFCLGTALAYLLTTGSLTPLWTKIPLAAQLEPRRFLFPAYLGAAIIIAAGSGRMVQALYEDRTAKSLAIFLVPLIAIIGLIAYDAIPMIRRIAPDDGYEKAWTQSLDKVDIDGRLFWNSHRDFSPYYFVGRESSIETVGRVGVVDASVRDGFIDRALAELALYNTRAVITDSVEFAPLVAALEDEGFEQLGKWDTQVLLASEDSGSPFMNQTRDVGLFGVAAREYWARILPNSITIANPADITPEYLASFRVVVLSGYDISNTDKAESALQTFIENGGLVIFEEPNRGGKNLFGVEHILKDVPPEFVVNGADGPREIKPFRIGSGRFTGAFYEDAGDIVLSGTSAEGEEIPLVQKKDLGLGAMYWVCCNVGNHTVVNPGRDLALADEVNKYFDSEVGGFRSVWPTELEEEITQIGPSSFQISYSSETPIPVLISYAARYKRTLTDEDGNRIWFTPAGAVGAAVLPAGDHVITLGTESNPFNKVVTFIWFIGLATAAFVLTLGWRLFSANGPSTEELALIGLRKYLTPKWVGEIPVANGTLKIQPPRLETEFEALSTESAFIQKFSPAHPDSRLAIINIEIANNSELPLELETTEIAIHLANGQTVNPATDDQLTKSESAKNDLLSSFDRRLARFDKTVSLKQGETASGFMMYSIESTAEIESLFISSDPTQRITIQ</sequence>
<dbReference type="EMBL" id="CP046147">
    <property type="protein sequence ID" value="WFG38788.1"/>
    <property type="molecule type" value="Genomic_DNA"/>
</dbReference>
<reference evidence="4" key="2">
    <citation type="submission" date="2023-06" db="EMBL/GenBank/DDBJ databases">
        <title>Pangenomics reveal diversification of enzyme families and niche specialization in globally abundant SAR202 bacteria.</title>
        <authorList>
            <person name="Saw J.H.W."/>
        </authorList>
    </citation>
    <scope>NUCLEOTIDE SEQUENCE [LARGE SCALE GENOMIC DNA]</scope>
    <source>
        <strain evidence="4">JH1073</strain>
    </source>
</reference>
<feature type="transmembrane region" description="Helical" evidence="1">
    <location>
        <begin position="130"/>
        <end position="149"/>
    </location>
</feature>
<feature type="transmembrane region" description="Helical" evidence="1">
    <location>
        <begin position="187"/>
        <end position="217"/>
    </location>
</feature>
<feature type="transmembrane region" description="Helical" evidence="1">
    <location>
        <begin position="155"/>
        <end position="175"/>
    </location>
</feature>
<dbReference type="RefSeq" id="WP_342853297.1">
    <property type="nucleotide sequence ID" value="NZ_CP046147.1"/>
</dbReference>